<dbReference type="SUPFAM" id="SSF48350">
    <property type="entry name" value="GTPase activation domain, GAP"/>
    <property type="match status" value="1"/>
</dbReference>
<keyword evidence="2" id="KW-0732">Signal</keyword>
<dbReference type="SUPFAM" id="SSF51045">
    <property type="entry name" value="WW domain"/>
    <property type="match status" value="1"/>
</dbReference>
<dbReference type="Gene3D" id="2.20.70.10">
    <property type="match status" value="1"/>
</dbReference>
<sequence length="1290" mass="147750">CLNTVLGNWLKVMLLEHLYLFKLGLAPQIQDLYGKVDFTEEEISNMRLELEKYGIQMPAFSKIGGILANELSVDEAALHAAVIAINEAIDHQVPADTLVAMKNPNAMLINLDDHLESTYQDTLYRAKKDKMENAKNRVKNSERERDVYEELLTQAEIQGNINKVNRLAAVTRINAAIRMGDADKTVAEMMNPEAQLPEVYEFAANLYQKELATLQQQSHDGNLTHAELSVAVEMLSSVAVINRALDSGDVSTVWRQLSNPVTGLTNIEDENSQRYIDDLMKLKAQMHAEENEFITWNDIQSCVDRVNLAVHEEHERILAIGLINEALDEGDTKKTLQALQIPAAKLEGVTPKVAQHYQDTLLRAKREKAQVSVVKILAMIHWSFRHFFYCLEEGASACISFLYLYVRKIDTFAFNIPPFLLSGGNGSEWVKHWVRGGYHYYHNLRTKEGGWDEPTEFVQNDTQLSREEIQIQSMTRMYQARRRYRDRLQYFRDHINDVIKIQAFIRANKAREDYKTLINAENPPMAVVRKFVHLLDQSDQDFQEELELMKLREEVVTLIRSNQQLENDLNLMDIKIGLLVKNKITLQDVVSHSKKLTKKNKEQLSDMMMLNKQKGGLKALSKEKREKLEAYQHLFYLLQTNPTYLAKLIFQMPQNKSTKFMDSVIFTLYNYASNQREEYLLLRLFQTALQEEIKSKVDQIHEIVTGNPTVIKMVVSFNRGARGQNALRQILAPVVKEIIDDKSLNIKTDPVDIYKSWVNQMESQTGEASKLPYDVTPEQALNHDEVRTRLDASIRNMKTVTDKFLSAIVGSVDKIPYGMRFIAKVLKDSMHDKFPDAGEDELLKIVGNLLYYRYMNPAIVAPDAFDIIDLSAGGQLTTDQRRNLGSIAKMLQHAASNKMFMGDNAHLSIINEYLSQSYQKFRRFFQVACEVPELQDKFNIDEYSDLVTLTKPVIYISIGEIINTHTLLLDHQDAIAPEHNDPIHELLDDLGEVPSIESLIGEGSGNINDPNREMLAKTEVSLTLTNKFDVPGDENAEMDARTILTKRLIVDVIRFQPGETLTEILDTSATSEQEAEHQRAMQKRAIRDAKTPDKMKKSVSVKEDGNLNLQGKKEKIKTGLKKLTELGIVNAKNKYQELINDIAKDIRNQRRYRQRRKAELVKLQQTYSALNSKATFYGEQVDYYKSYIKTCLDNLASKGKVSKKPREMKGKNSKKISLKYTAARLHEKGVLLEIEDLQVNQFKNVIFEISPTEEVGDFEVKAKFMGVQMETFMLHYQVRTILFINDRYGT</sequence>
<dbReference type="InterPro" id="IPR008936">
    <property type="entry name" value="Rho_GTPase_activation_prot"/>
</dbReference>
<dbReference type="SUPFAM" id="SSF143885">
    <property type="entry name" value="RGC domain-like"/>
    <property type="match status" value="1"/>
</dbReference>
<dbReference type="InterPro" id="IPR036020">
    <property type="entry name" value="WW_dom_sf"/>
</dbReference>
<feature type="signal peptide" evidence="2">
    <location>
        <begin position="1"/>
        <end position="26"/>
    </location>
</feature>
<dbReference type="GO" id="GO:0010761">
    <property type="term" value="P:fibroblast migration"/>
    <property type="evidence" value="ECO:0007669"/>
    <property type="project" value="TreeGrafter"/>
</dbReference>
<dbReference type="InterPro" id="IPR000593">
    <property type="entry name" value="RasGAP_C"/>
</dbReference>
<evidence type="ECO:0000256" key="1">
    <source>
        <dbReference type="SAM" id="Coils"/>
    </source>
</evidence>
<evidence type="ECO:0000313" key="5">
    <source>
        <dbReference type="Ensembl" id="ENSMGAP00000022015.1"/>
    </source>
</evidence>
<name>A0A803XR69_MELGA</name>
<feature type="chain" id="PRO_5032342393" description="IQ motif containing GTPase activating protein 1" evidence="2">
    <location>
        <begin position="27"/>
        <end position="1290"/>
    </location>
</feature>
<dbReference type="PROSITE" id="PS50018">
    <property type="entry name" value="RAS_GTPASE_ACTIV_2"/>
    <property type="match status" value="1"/>
</dbReference>
<accession>A0A803XR69</accession>
<dbReference type="FunFam" id="1.10.506.10:FF:000004">
    <property type="entry name" value="IQ motif containing GTPase activating protein 1"/>
    <property type="match status" value="1"/>
</dbReference>
<dbReference type="InterPro" id="IPR000048">
    <property type="entry name" value="IQ_motif_EF-hand-BS"/>
</dbReference>
<evidence type="ECO:0000256" key="2">
    <source>
        <dbReference type="SAM" id="SignalP"/>
    </source>
</evidence>
<dbReference type="PANTHER" id="PTHR14149:SF15">
    <property type="entry name" value="RAS GTPASE-ACTIVATING-LIKE PROTEIN IQGAP1"/>
    <property type="match status" value="1"/>
</dbReference>
<dbReference type="PROSITE" id="PS50020">
    <property type="entry name" value="WW_DOMAIN_2"/>
    <property type="match status" value="1"/>
</dbReference>
<dbReference type="GO" id="GO:0005096">
    <property type="term" value="F:GTPase activator activity"/>
    <property type="evidence" value="ECO:0007669"/>
    <property type="project" value="TreeGrafter"/>
</dbReference>
<dbReference type="Proteomes" id="UP000001645">
    <property type="component" value="Chromosome 12"/>
</dbReference>
<gene>
    <name evidence="5" type="primary">IQGAP1</name>
</gene>
<dbReference type="SMART" id="SM00323">
    <property type="entry name" value="RasGAP"/>
    <property type="match status" value="1"/>
</dbReference>
<dbReference type="SMART" id="SM00456">
    <property type="entry name" value="WW"/>
    <property type="match status" value="1"/>
</dbReference>
<dbReference type="GO" id="GO:0005634">
    <property type="term" value="C:nucleus"/>
    <property type="evidence" value="ECO:0007669"/>
    <property type="project" value="TreeGrafter"/>
</dbReference>
<dbReference type="Ensembl" id="ENSMGAT00000031853.1">
    <property type="protein sequence ID" value="ENSMGAP00000022015.1"/>
    <property type="gene ID" value="ENSMGAG00000010793.3"/>
</dbReference>
<evidence type="ECO:0000313" key="6">
    <source>
        <dbReference type="Proteomes" id="UP000001645"/>
    </source>
</evidence>
<feature type="coiled-coil region" evidence="1">
    <location>
        <begin position="124"/>
        <end position="158"/>
    </location>
</feature>
<dbReference type="Pfam" id="PF00616">
    <property type="entry name" value="RasGAP"/>
    <property type="match status" value="1"/>
</dbReference>
<dbReference type="PANTHER" id="PTHR14149">
    <property type="entry name" value="RAS GTPASE-ACTIVATING PROTEIN WITH IQ MOTIF"/>
    <property type="match status" value="1"/>
</dbReference>
<protein>
    <recommendedName>
        <fullName evidence="7">IQ motif containing GTPase activating protein 1</fullName>
    </recommendedName>
</protein>
<dbReference type="GO" id="GO:1903479">
    <property type="term" value="P:mitotic actomyosin contractile ring assembly actin filament organization"/>
    <property type="evidence" value="ECO:0007669"/>
    <property type="project" value="TreeGrafter"/>
</dbReference>
<feature type="domain" description="Ras-GAP" evidence="3">
    <location>
        <begin position="663"/>
        <end position="896"/>
    </location>
</feature>
<dbReference type="GO" id="GO:0051015">
    <property type="term" value="F:actin filament binding"/>
    <property type="evidence" value="ECO:0007669"/>
    <property type="project" value="TreeGrafter"/>
</dbReference>
<proteinExistence type="predicted"/>
<feature type="domain" description="WW" evidence="4">
    <location>
        <begin position="429"/>
        <end position="456"/>
    </location>
</feature>
<dbReference type="GeneTree" id="ENSGT00950000183076"/>
<dbReference type="PROSITE" id="PS00509">
    <property type="entry name" value="RAS_GTPASE_ACTIV_1"/>
    <property type="match status" value="1"/>
</dbReference>
<evidence type="ECO:0000259" key="3">
    <source>
        <dbReference type="PROSITE" id="PS50018"/>
    </source>
</evidence>
<reference evidence="5 6" key="1">
    <citation type="journal article" date="2010" name="PLoS Biol.">
        <title>Multi-platform next-generation sequencing of the domestic turkey (Meleagris gallopavo): genome assembly and analysis.</title>
        <authorList>
            <person name="Dalloul R.A."/>
            <person name="Long J.A."/>
            <person name="Zimin A.V."/>
            <person name="Aslam L."/>
            <person name="Beal K."/>
            <person name="Blomberg L.A."/>
            <person name="Bouffard P."/>
            <person name="Burt D.W."/>
            <person name="Crasta O."/>
            <person name="Crooijmans R.P."/>
            <person name="Cooper K."/>
            <person name="Coulombe R.A."/>
            <person name="De S."/>
            <person name="Delany M.E."/>
            <person name="Dodgson J.B."/>
            <person name="Dong J.J."/>
            <person name="Evans C."/>
            <person name="Frederickson K.M."/>
            <person name="Flicek P."/>
            <person name="Florea L."/>
            <person name="Folkerts O."/>
            <person name="Groenen M.A."/>
            <person name="Harkins T.T."/>
            <person name="Herrero J."/>
            <person name="Hoffmann S."/>
            <person name="Megens H.J."/>
            <person name="Jiang A."/>
            <person name="de Jong P."/>
            <person name="Kaiser P."/>
            <person name="Kim H."/>
            <person name="Kim K.W."/>
            <person name="Kim S."/>
            <person name="Langenberger D."/>
            <person name="Lee M.K."/>
            <person name="Lee T."/>
            <person name="Mane S."/>
            <person name="Marcais G."/>
            <person name="Marz M."/>
            <person name="McElroy A.P."/>
            <person name="Modise T."/>
            <person name="Nefedov M."/>
            <person name="Notredame C."/>
            <person name="Paton I.R."/>
            <person name="Payne W.S."/>
            <person name="Pertea G."/>
            <person name="Prickett D."/>
            <person name="Puiu D."/>
            <person name="Qioa D."/>
            <person name="Raineri E."/>
            <person name="Ruffier M."/>
            <person name="Salzberg S.L."/>
            <person name="Schatz M.C."/>
            <person name="Scheuring C."/>
            <person name="Schmidt C.J."/>
            <person name="Schroeder S."/>
            <person name="Searle S.M."/>
            <person name="Smith E.J."/>
            <person name="Smith J."/>
            <person name="Sonstegard T.S."/>
            <person name="Stadler P.F."/>
            <person name="Tafer H."/>
            <person name="Tu Z.J."/>
            <person name="Van Tassell C.P."/>
            <person name="Vilella A.J."/>
            <person name="Williams K.P."/>
            <person name="Yorke J.A."/>
            <person name="Zhang L."/>
            <person name="Zhang H.B."/>
            <person name="Zhang X."/>
            <person name="Zhang Y."/>
            <person name="Reed K.M."/>
        </authorList>
    </citation>
    <scope>NUCLEOTIDE SEQUENCE [LARGE SCALE GENOMIC DNA]</scope>
</reference>
<reference evidence="5" key="3">
    <citation type="submission" date="2025-09" db="UniProtKB">
        <authorList>
            <consortium name="Ensembl"/>
        </authorList>
    </citation>
    <scope>IDENTIFICATION</scope>
</reference>
<organism evidence="5 6">
    <name type="scientific">Meleagris gallopavo</name>
    <name type="common">Wild turkey</name>
    <dbReference type="NCBI Taxonomy" id="9103"/>
    <lineage>
        <taxon>Eukaryota</taxon>
        <taxon>Metazoa</taxon>
        <taxon>Chordata</taxon>
        <taxon>Craniata</taxon>
        <taxon>Vertebrata</taxon>
        <taxon>Euteleostomi</taxon>
        <taxon>Archelosauria</taxon>
        <taxon>Archosauria</taxon>
        <taxon>Dinosauria</taxon>
        <taxon>Saurischia</taxon>
        <taxon>Theropoda</taxon>
        <taxon>Coelurosauria</taxon>
        <taxon>Aves</taxon>
        <taxon>Neognathae</taxon>
        <taxon>Galloanserae</taxon>
        <taxon>Galliformes</taxon>
        <taxon>Phasianidae</taxon>
        <taxon>Meleagridinae</taxon>
        <taxon>Meleagris</taxon>
    </lineage>
</organism>
<dbReference type="InterPro" id="IPR023152">
    <property type="entry name" value="RasGAP_CS"/>
</dbReference>
<dbReference type="CDD" id="cd00201">
    <property type="entry name" value="WW"/>
    <property type="match status" value="1"/>
</dbReference>
<dbReference type="Bgee" id="ENSMGAG00000010793">
    <property type="expression patterns" value="Expressed in bursa of Fabricius and 17 other cell types or tissues"/>
</dbReference>
<dbReference type="PROSITE" id="PS50096">
    <property type="entry name" value="IQ"/>
    <property type="match status" value="2"/>
</dbReference>
<keyword evidence="1" id="KW-0175">Coiled coil</keyword>
<dbReference type="GO" id="GO:0007173">
    <property type="term" value="P:epidermal growth factor receptor signaling pathway"/>
    <property type="evidence" value="ECO:0007669"/>
    <property type="project" value="TreeGrafter"/>
</dbReference>
<dbReference type="InterPro" id="IPR001936">
    <property type="entry name" value="RasGAP_dom"/>
</dbReference>
<dbReference type="SMART" id="SM00015">
    <property type="entry name" value="IQ"/>
    <property type="match status" value="2"/>
</dbReference>
<dbReference type="Gene3D" id="1.10.506.10">
    <property type="entry name" value="GTPase Activation - p120gap, domain 1"/>
    <property type="match status" value="1"/>
</dbReference>
<keyword evidence="6" id="KW-1185">Reference proteome</keyword>
<dbReference type="GO" id="GO:0005938">
    <property type="term" value="C:cell cortex"/>
    <property type="evidence" value="ECO:0007669"/>
    <property type="project" value="TreeGrafter"/>
</dbReference>
<dbReference type="Pfam" id="PF03836">
    <property type="entry name" value="RasGAP_C"/>
    <property type="match status" value="1"/>
</dbReference>
<evidence type="ECO:0000259" key="4">
    <source>
        <dbReference type="PROSITE" id="PS50020"/>
    </source>
</evidence>
<dbReference type="GO" id="GO:0005516">
    <property type="term" value="F:calmodulin binding"/>
    <property type="evidence" value="ECO:0007669"/>
    <property type="project" value="TreeGrafter"/>
</dbReference>
<dbReference type="InterPro" id="IPR001202">
    <property type="entry name" value="WW_dom"/>
</dbReference>
<reference evidence="5" key="2">
    <citation type="submission" date="2025-08" db="UniProtKB">
        <authorList>
            <consortium name="Ensembl"/>
        </authorList>
    </citation>
    <scope>IDENTIFICATION</scope>
</reference>
<dbReference type="Gene3D" id="1.20.5.190">
    <property type="match status" value="1"/>
</dbReference>
<feature type="coiled-coil region" evidence="1">
    <location>
        <begin position="29"/>
        <end position="56"/>
    </location>
</feature>
<dbReference type="PROSITE" id="PS01159">
    <property type="entry name" value="WW_DOMAIN_1"/>
    <property type="match status" value="1"/>
</dbReference>
<evidence type="ECO:0008006" key="7">
    <source>
        <dbReference type="Google" id="ProtNLM"/>
    </source>
</evidence>